<dbReference type="Pfam" id="PF08842">
    <property type="entry name" value="Mfa2"/>
    <property type="match status" value="1"/>
</dbReference>
<evidence type="ECO:0000256" key="3">
    <source>
        <dbReference type="ARBA" id="ARBA00022729"/>
    </source>
</evidence>
<feature type="chain" id="PRO_5019448740" description="FimB/Mfa2 family fimbrial subunit" evidence="8">
    <location>
        <begin position="29"/>
        <end position="324"/>
    </location>
</feature>
<keyword evidence="3 8" id="KW-0732">Signal</keyword>
<dbReference type="Gene3D" id="2.60.40.2100">
    <property type="match status" value="1"/>
</dbReference>
<dbReference type="AlphaFoldDB" id="A0A412Y752"/>
<name>A0A412Y752_BACFG</name>
<evidence type="ECO:0000256" key="5">
    <source>
        <dbReference type="ARBA" id="ARBA00023139"/>
    </source>
</evidence>
<evidence type="ECO:0000256" key="8">
    <source>
        <dbReference type="SAM" id="SignalP"/>
    </source>
</evidence>
<dbReference type="EMBL" id="QRZH01000009">
    <property type="protein sequence ID" value="RGV53223.1"/>
    <property type="molecule type" value="Genomic_DNA"/>
</dbReference>
<dbReference type="Gene3D" id="2.60.40.2090">
    <property type="match status" value="1"/>
</dbReference>
<comment type="caution">
    <text evidence="9">The sequence shown here is derived from an EMBL/GenBank/DDBJ whole genome shotgun (WGS) entry which is preliminary data.</text>
</comment>
<protein>
    <recommendedName>
        <fullName evidence="11">FimB/Mfa2 family fimbrial subunit</fullName>
    </recommendedName>
</protein>
<dbReference type="GO" id="GO:0009279">
    <property type="term" value="C:cell outer membrane"/>
    <property type="evidence" value="ECO:0007669"/>
    <property type="project" value="UniProtKB-SubCell"/>
</dbReference>
<evidence type="ECO:0000256" key="7">
    <source>
        <dbReference type="ARBA" id="ARBA00023288"/>
    </source>
</evidence>
<comment type="similarity">
    <text evidence="2">Belongs to the bacteroidetes fimbrillin superfamily. FimB/Mfa2 family.</text>
</comment>
<evidence type="ECO:0000256" key="1">
    <source>
        <dbReference type="ARBA" id="ARBA00004442"/>
    </source>
</evidence>
<accession>A0A412Y752</accession>
<evidence type="ECO:0000256" key="6">
    <source>
        <dbReference type="ARBA" id="ARBA00023237"/>
    </source>
</evidence>
<dbReference type="Proteomes" id="UP000286270">
    <property type="component" value="Unassembled WGS sequence"/>
</dbReference>
<keyword evidence="7" id="KW-0449">Lipoprotein</keyword>
<evidence type="ECO:0000256" key="2">
    <source>
        <dbReference type="ARBA" id="ARBA00007248"/>
    </source>
</evidence>
<comment type="subcellular location">
    <subcellularLocation>
        <location evidence="1">Cell outer membrane</location>
    </subcellularLocation>
</comment>
<reference evidence="9 10" key="1">
    <citation type="submission" date="2018-08" db="EMBL/GenBank/DDBJ databases">
        <title>A genome reference for cultivated species of the human gut microbiota.</title>
        <authorList>
            <person name="Zou Y."/>
            <person name="Xue W."/>
            <person name="Luo G."/>
        </authorList>
    </citation>
    <scope>NUCLEOTIDE SEQUENCE [LARGE SCALE GENOMIC DNA]</scope>
    <source>
        <strain evidence="9 10">AF14-26</strain>
    </source>
</reference>
<keyword evidence="6" id="KW-0998">Cell outer membrane</keyword>
<evidence type="ECO:0000313" key="10">
    <source>
        <dbReference type="Proteomes" id="UP000286270"/>
    </source>
</evidence>
<evidence type="ECO:0000313" key="9">
    <source>
        <dbReference type="EMBL" id="RGV53223.1"/>
    </source>
</evidence>
<keyword evidence="5" id="KW-0564">Palmitate</keyword>
<organism evidence="9 10">
    <name type="scientific">Bacteroides fragilis</name>
    <dbReference type="NCBI Taxonomy" id="817"/>
    <lineage>
        <taxon>Bacteria</taxon>
        <taxon>Pseudomonadati</taxon>
        <taxon>Bacteroidota</taxon>
        <taxon>Bacteroidia</taxon>
        <taxon>Bacteroidales</taxon>
        <taxon>Bacteroidaceae</taxon>
        <taxon>Bacteroides</taxon>
    </lineage>
</organism>
<feature type="signal peptide" evidence="8">
    <location>
        <begin position="1"/>
        <end position="28"/>
    </location>
</feature>
<gene>
    <name evidence="9" type="ORF">DWW08_12575</name>
</gene>
<evidence type="ECO:0008006" key="11">
    <source>
        <dbReference type="Google" id="ProtNLM"/>
    </source>
</evidence>
<keyword evidence="4" id="KW-0472">Membrane</keyword>
<dbReference type="InterPro" id="IPR014941">
    <property type="entry name" value="FimB/Mfa2/Mfa3"/>
</dbReference>
<proteinExistence type="inferred from homology"/>
<sequence length="324" mass="37186">MIKKTQSVRSLLVAMVVAILLFCSVACSTITEDLPRCTHYIDFRYDYNMMYTDAFGVEVKKLDVYVFDKDDRFVTCYRDEEDSLGENYRIRCDLPIGKYRLVAWAGRYARSYDFAAEVDSPEELSVRMKREADGTQDKELDALWHGEAEMEITGDKAGSTTVRLVKITNKFRLVVQGTEGVSLKDENIGFSITGANGFAAHNNLLLPDETVTYRPYFRTWQDLGEDGTVMEAVVVELNTMRLMENGDMKLSISRGNGEPLVDINLVKYLLLTKMEGYEMPAQEYLDRQDEYVMIFFLQKNSEGNYFVVKIKINDWIIRPQPGDL</sequence>
<dbReference type="RefSeq" id="WP_122142738.1">
    <property type="nucleotide sequence ID" value="NZ_JAFKPL010000026.1"/>
</dbReference>
<evidence type="ECO:0000256" key="4">
    <source>
        <dbReference type="ARBA" id="ARBA00023136"/>
    </source>
</evidence>